<dbReference type="EC" id="3.4.21.62" evidence="7"/>
<feature type="region of interest" description="Disordered" evidence="9">
    <location>
        <begin position="453"/>
        <end position="659"/>
    </location>
</feature>
<feature type="compositionally biased region" description="Polar residues" evidence="9">
    <location>
        <begin position="479"/>
        <end position="492"/>
    </location>
</feature>
<feature type="active site" description="Charge relay system" evidence="8">
    <location>
        <position position="170"/>
    </location>
</feature>
<dbReference type="Gene3D" id="3.40.50.200">
    <property type="entry name" value="Peptidase S8/S53 domain"/>
    <property type="match status" value="1"/>
</dbReference>
<dbReference type="PROSITE" id="PS00138">
    <property type="entry name" value="SUBTILASE_SER"/>
    <property type="match status" value="1"/>
</dbReference>
<dbReference type="InterPro" id="IPR036852">
    <property type="entry name" value="Peptidase_S8/S53_dom_sf"/>
</dbReference>
<dbReference type="PRINTS" id="PR00723">
    <property type="entry name" value="SUBTILISIN"/>
</dbReference>
<dbReference type="CDD" id="cd07477">
    <property type="entry name" value="Peptidases_S8_Subtilisin_subset"/>
    <property type="match status" value="1"/>
</dbReference>
<keyword evidence="5 8" id="KW-0720">Serine protease</keyword>
<evidence type="ECO:0000256" key="4">
    <source>
        <dbReference type="ARBA" id="ARBA00022801"/>
    </source>
</evidence>
<dbReference type="Proteomes" id="UP001530400">
    <property type="component" value="Unassembled WGS sequence"/>
</dbReference>
<feature type="active site" description="Charge relay system" evidence="8">
    <location>
        <position position="358"/>
    </location>
</feature>
<keyword evidence="13" id="KW-1185">Reference proteome</keyword>
<evidence type="ECO:0000256" key="3">
    <source>
        <dbReference type="ARBA" id="ARBA00022723"/>
    </source>
</evidence>
<comment type="catalytic activity">
    <reaction evidence="6">
        <text>Hydrolysis of proteins with broad specificity for peptide bonds, and a preference for a large uncharged residue in P1. Hydrolyzes peptide amides.</text>
        <dbReference type="EC" id="3.4.21.62"/>
    </reaction>
</comment>
<dbReference type="InterPro" id="IPR000209">
    <property type="entry name" value="Peptidase_S8/S53_dom"/>
</dbReference>
<evidence type="ECO:0000256" key="1">
    <source>
        <dbReference type="ARBA" id="ARBA00011073"/>
    </source>
</evidence>
<dbReference type="GO" id="GO:0046872">
    <property type="term" value="F:metal ion binding"/>
    <property type="evidence" value="ECO:0007669"/>
    <property type="project" value="UniProtKB-KW"/>
</dbReference>
<accession>A0ABD3QY31</accession>
<dbReference type="PANTHER" id="PTHR43806">
    <property type="entry name" value="PEPTIDASE S8"/>
    <property type="match status" value="1"/>
</dbReference>
<dbReference type="SUPFAM" id="SSF52743">
    <property type="entry name" value="Subtilisin-like"/>
    <property type="match status" value="1"/>
</dbReference>
<evidence type="ECO:0000259" key="11">
    <source>
        <dbReference type="Pfam" id="PF00082"/>
    </source>
</evidence>
<dbReference type="GO" id="GO:0004252">
    <property type="term" value="F:serine-type endopeptidase activity"/>
    <property type="evidence" value="ECO:0007669"/>
    <property type="project" value="UniProtKB-UniRule"/>
</dbReference>
<evidence type="ECO:0000256" key="7">
    <source>
        <dbReference type="ARBA" id="ARBA00023619"/>
    </source>
</evidence>
<dbReference type="EMBL" id="JALLPJ020000009">
    <property type="protein sequence ID" value="KAL3805232.1"/>
    <property type="molecule type" value="Genomic_DNA"/>
</dbReference>
<dbReference type="PROSITE" id="PS00137">
    <property type="entry name" value="SUBTILASE_HIS"/>
    <property type="match status" value="1"/>
</dbReference>
<organism evidence="12 13">
    <name type="scientific">Cyclotella atomus</name>
    <dbReference type="NCBI Taxonomy" id="382360"/>
    <lineage>
        <taxon>Eukaryota</taxon>
        <taxon>Sar</taxon>
        <taxon>Stramenopiles</taxon>
        <taxon>Ochrophyta</taxon>
        <taxon>Bacillariophyta</taxon>
        <taxon>Coscinodiscophyceae</taxon>
        <taxon>Thalassiosirophycidae</taxon>
        <taxon>Stephanodiscales</taxon>
        <taxon>Stephanodiscaceae</taxon>
        <taxon>Cyclotella</taxon>
    </lineage>
</organism>
<evidence type="ECO:0000256" key="2">
    <source>
        <dbReference type="ARBA" id="ARBA00022670"/>
    </source>
</evidence>
<sequence>MKMKMLLPTSMLLGIQLASAEIGGQILPNDDKVKLLVKYVNSQSKFSSTLISERNINPFDHTQSIVDVIASNAKPISVKGQISQVEIEGDIDVAIEALLADEEVAEVELDFPMYKFPDASASTEQDYNSPGLNGTRRLEDIVPYGITLVQAPELWPSKRKPKPVKVCIVDTGYDITHDDLPKKGVTSTATNFADAFVDRDGHGTHIAGIIGALGNAEGVVGVNPTSKSFSFHISKALGDDGRGSASTVIEGVEGCLEAGAKIITLSLGGGMRSIIQEALFKKTYDEGVLVFAASGNSGTNKAEYPASYPYVISVAAVNEDEEYAGFSNYNDQVEFVGPGVNIKSTLPGNAYGILSGTSMSAPHVAGAAALLWSYYPECSNNQIRNVLASTAKDVNPSSNGCNTKTGFGLIQVKAAYDMLDAFGCEAGGVDTLPLSEGVKGGCYDLPAKPKTVAEITGSPSQGPSASPSFKLFTDPIRKPSSSPTKPPLNTTEYKYIQTPSISPSIQPSQQQTAVPTQPSLPTTSPSANPSKNSSTSPSSLSPSSSSSSSLSKPPSTSPNKSPSVSPSASPLMSPSASPSKFPSSSPSKAPSSGPSSSPSTAPSSGPSSSPSTAPSGSPSIHPSKSPSVSPSFSPSASPSASPSSESPSEVPSASPSMSPSTFPTEMNIAMFKKSNCDPGEVWFNIDFLLDEDPSQVYWFLLEKCSRNIVFDCRDCYAKEEPLSTHSFGGCISAQAGYIFYFNDYSDNDWKDGGYIIRLDGSTVFDTSGNVRSSEEVIIGSQKECLKPPTSAPTSSTPTSLAPTIACDVGENRLDVQFTLDADTSGVYWFLVDRCSGPLLHDCQACFAGAKPYSTKSFSTCLPSGYYSFIFNDYSGQQWSTGGYAVNYSGFEVFNSRGNVKHSQEVFIGNELDCPRSAQTAAPQRSAPTSIIPTSLPTSIPRSPAPIDFSTGCPSDQMRVDMQFDFDHDPSKIYWYLIDRCAGALVHDCQGCYADSQPGSSKYFYRCVPKSRYSFVFNDYSGQRWSKGGYVINYNRSKVADTKGNVESYNELKFGDESCETTSSQPSMAPTLMQNTYCEQFNFDLVTDNKPSEISWFLQQIYGENPGIVRYGPVQGERYEDNTVYLGAASECLAPGEYQFSIRDTGDDGISNPGYYTMHLNGVVIREGRDIGSLETTGFIIVGKDADSEGLFT</sequence>
<dbReference type="AlphaFoldDB" id="A0ABD3QY31"/>
<feature type="active site" description="Charge relay system" evidence="8">
    <location>
        <position position="202"/>
    </location>
</feature>
<dbReference type="InterPro" id="IPR050131">
    <property type="entry name" value="Peptidase_S8_subtilisin-like"/>
</dbReference>
<keyword evidence="2 8" id="KW-0645">Protease</keyword>
<feature type="compositionally biased region" description="Low complexity" evidence="9">
    <location>
        <begin position="496"/>
        <end position="659"/>
    </location>
</feature>
<evidence type="ECO:0000256" key="8">
    <source>
        <dbReference type="PROSITE-ProRule" id="PRU01240"/>
    </source>
</evidence>
<evidence type="ECO:0000256" key="6">
    <source>
        <dbReference type="ARBA" id="ARBA00023529"/>
    </source>
</evidence>
<keyword evidence="4 8" id="KW-0378">Hydrolase</keyword>
<dbReference type="PROSITE" id="PS51892">
    <property type="entry name" value="SUBTILASE"/>
    <property type="match status" value="1"/>
</dbReference>
<dbReference type="InterPro" id="IPR022398">
    <property type="entry name" value="Peptidase_S8_His-AS"/>
</dbReference>
<comment type="caution">
    <text evidence="12">The sequence shown here is derived from an EMBL/GenBank/DDBJ whole genome shotgun (WGS) entry which is preliminary data.</text>
</comment>
<dbReference type="PANTHER" id="PTHR43806:SF11">
    <property type="entry name" value="CEREVISIN-RELATED"/>
    <property type="match status" value="1"/>
</dbReference>
<dbReference type="InterPro" id="IPR015500">
    <property type="entry name" value="Peptidase_S8_subtilisin-rel"/>
</dbReference>
<feature type="chain" id="PRO_5044775374" description="subtilisin" evidence="10">
    <location>
        <begin position="21"/>
        <end position="1192"/>
    </location>
</feature>
<evidence type="ECO:0000313" key="12">
    <source>
        <dbReference type="EMBL" id="KAL3805232.1"/>
    </source>
</evidence>
<dbReference type="Pfam" id="PF00082">
    <property type="entry name" value="Peptidase_S8"/>
    <property type="match status" value="1"/>
</dbReference>
<feature type="signal peptide" evidence="10">
    <location>
        <begin position="1"/>
        <end position="20"/>
    </location>
</feature>
<gene>
    <name evidence="12" type="ORF">ACHAWO_009034</name>
</gene>
<protein>
    <recommendedName>
        <fullName evidence="7">subtilisin</fullName>
        <ecNumber evidence="7">3.4.21.62</ecNumber>
    </recommendedName>
</protein>
<feature type="compositionally biased region" description="Low complexity" evidence="9">
    <location>
        <begin position="457"/>
        <end position="468"/>
    </location>
</feature>
<evidence type="ECO:0000256" key="9">
    <source>
        <dbReference type="SAM" id="MobiDB-lite"/>
    </source>
</evidence>
<keyword evidence="3" id="KW-0479">Metal-binding</keyword>
<proteinExistence type="inferred from homology"/>
<evidence type="ECO:0000313" key="13">
    <source>
        <dbReference type="Proteomes" id="UP001530400"/>
    </source>
</evidence>
<evidence type="ECO:0000256" key="10">
    <source>
        <dbReference type="SAM" id="SignalP"/>
    </source>
</evidence>
<evidence type="ECO:0000256" key="5">
    <source>
        <dbReference type="ARBA" id="ARBA00022825"/>
    </source>
</evidence>
<dbReference type="InterPro" id="IPR023828">
    <property type="entry name" value="Peptidase_S8_Ser-AS"/>
</dbReference>
<name>A0ABD3QY31_9STRA</name>
<comment type="similarity">
    <text evidence="1 8">Belongs to the peptidase S8 family.</text>
</comment>
<feature type="domain" description="Peptidase S8/S53" evidence="11">
    <location>
        <begin position="164"/>
        <end position="408"/>
    </location>
</feature>
<dbReference type="GO" id="GO:0006508">
    <property type="term" value="P:proteolysis"/>
    <property type="evidence" value="ECO:0007669"/>
    <property type="project" value="UniProtKB-KW"/>
</dbReference>
<dbReference type="InterPro" id="IPR034202">
    <property type="entry name" value="Subtilisin_Carlsberg-like"/>
</dbReference>
<keyword evidence="10" id="KW-0732">Signal</keyword>
<reference evidence="12 13" key="1">
    <citation type="submission" date="2024-10" db="EMBL/GenBank/DDBJ databases">
        <title>Updated reference genomes for cyclostephanoid diatoms.</title>
        <authorList>
            <person name="Roberts W.R."/>
            <person name="Alverson A.J."/>
        </authorList>
    </citation>
    <scope>NUCLEOTIDE SEQUENCE [LARGE SCALE GENOMIC DNA]</scope>
    <source>
        <strain evidence="12 13">AJA010-31</strain>
    </source>
</reference>